<dbReference type="EMBL" id="VSRR010003778">
    <property type="protein sequence ID" value="MPC37424.1"/>
    <property type="molecule type" value="Genomic_DNA"/>
</dbReference>
<keyword evidence="3" id="KW-1185">Reference proteome</keyword>
<dbReference type="AlphaFoldDB" id="A0A5B7EYM3"/>
<organism evidence="2 3">
    <name type="scientific">Portunus trituberculatus</name>
    <name type="common">Swimming crab</name>
    <name type="synonym">Neptunus trituberculatus</name>
    <dbReference type="NCBI Taxonomy" id="210409"/>
    <lineage>
        <taxon>Eukaryota</taxon>
        <taxon>Metazoa</taxon>
        <taxon>Ecdysozoa</taxon>
        <taxon>Arthropoda</taxon>
        <taxon>Crustacea</taxon>
        <taxon>Multicrustacea</taxon>
        <taxon>Malacostraca</taxon>
        <taxon>Eumalacostraca</taxon>
        <taxon>Eucarida</taxon>
        <taxon>Decapoda</taxon>
        <taxon>Pleocyemata</taxon>
        <taxon>Brachyura</taxon>
        <taxon>Eubrachyura</taxon>
        <taxon>Portunoidea</taxon>
        <taxon>Portunidae</taxon>
        <taxon>Portuninae</taxon>
        <taxon>Portunus</taxon>
    </lineage>
</organism>
<gene>
    <name evidence="2" type="ORF">E2C01_030902</name>
</gene>
<protein>
    <submittedName>
        <fullName evidence="2">Uncharacterized protein</fullName>
    </submittedName>
</protein>
<dbReference type="Proteomes" id="UP000324222">
    <property type="component" value="Unassembled WGS sequence"/>
</dbReference>
<reference evidence="2 3" key="1">
    <citation type="submission" date="2019-05" db="EMBL/GenBank/DDBJ databases">
        <title>Another draft genome of Portunus trituberculatus and its Hox gene families provides insights of decapod evolution.</title>
        <authorList>
            <person name="Jeong J.-H."/>
            <person name="Song I."/>
            <person name="Kim S."/>
            <person name="Choi T."/>
            <person name="Kim D."/>
            <person name="Ryu S."/>
            <person name="Kim W."/>
        </authorList>
    </citation>
    <scope>NUCLEOTIDE SEQUENCE [LARGE SCALE GENOMIC DNA]</scope>
    <source>
        <tissue evidence="2">Muscle</tissue>
    </source>
</reference>
<evidence type="ECO:0000313" key="3">
    <source>
        <dbReference type="Proteomes" id="UP000324222"/>
    </source>
</evidence>
<sequence length="76" mass="8288">MNNKDLFTVECHAKLLREVSECMQGGAAHTQLLGRRLSSGSLALHLLQEAQPLSLVKGSQHHSIPERRATAGNTEN</sequence>
<accession>A0A5B7EYM3</accession>
<proteinExistence type="predicted"/>
<feature type="region of interest" description="Disordered" evidence="1">
    <location>
        <begin position="57"/>
        <end position="76"/>
    </location>
</feature>
<evidence type="ECO:0000256" key="1">
    <source>
        <dbReference type="SAM" id="MobiDB-lite"/>
    </source>
</evidence>
<name>A0A5B7EYM3_PORTR</name>
<evidence type="ECO:0000313" key="2">
    <source>
        <dbReference type="EMBL" id="MPC37424.1"/>
    </source>
</evidence>
<comment type="caution">
    <text evidence="2">The sequence shown here is derived from an EMBL/GenBank/DDBJ whole genome shotgun (WGS) entry which is preliminary data.</text>
</comment>